<dbReference type="GO" id="GO:0055085">
    <property type="term" value="P:transmembrane transport"/>
    <property type="evidence" value="ECO:0007669"/>
    <property type="project" value="InterPro"/>
</dbReference>
<dbReference type="Gene3D" id="1.10.3720.10">
    <property type="entry name" value="MetI-like"/>
    <property type="match status" value="1"/>
</dbReference>
<evidence type="ECO:0000256" key="5">
    <source>
        <dbReference type="ARBA" id="ARBA00022989"/>
    </source>
</evidence>
<proteinExistence type="inferred from homology"/>
<evidence type="ECO:0000256" key="2">
    <source>
        <dbReference type="ARBA" id="ARBA00022448"/>
    </source>
</evidence>
<reference evidence="10" key="1">
    <citation type="submission" date="2017-03" db="EMBL/GenBank/DDBJ databases">
        <authorList>
            <person name="Lund M.B."/>
        </authorList>
    </citation>
    <scope>NUCLEOTIDE SEQUENCE [LARGE SCALE GENOMIC DNA]</scope>
</reference>
<comment type="similarity">
    <text evidence="7">Belongs to the binding-protein-dependent transport system permease family.</text>
</comment>
<evidence type="ECO:0000256" key="6">
    <source>
        <dbReference type="ARBA" id="ARBA00023136"/>
    </source>
</evidence>
<dbReference type="CDD" id="cd06261">
    <property type="entry name" value="TM_PBP2"/>
    <property type="match status" value="1"/>
</dbReference>
<dbReference type="EMBL" id="NAEP01000050">
    <property type="protein sequence ID" value="PDQ34642.1"/>
    <property type="molecule type" value="Genomic_DNA"/>
</dbReference>
<dbReference type="Proteomes" id="UP000219994">
    <property type="component" value="Unassembled WGS sequence"/>
</dbReference>
<evidence type="ECO:0000313" key="10">
    <source>
        <dbReference type="Proteomes" id="UP000219994"/>
    </source>
</evidence>
<dbReference type="PANTHER" id="PTHR30193">
    <property type="entry name" value="ABC TRANSPORTER PERMEASE PROTEIN"/>
    <property type="match status" value="1"/>
</dbReference>
<feature type="transmembrane region" description="Helical" evidence="7">
    <location>
        <begin position="91"/>
        <end position="112"/>
    </location>
</feature>
<evidence type="ECO:0000256" key="1">
    <source>
        <dbReference type="ARBA" id="ARBA00004651"/>
    </source>
</evidence>
<keyword evidence="2 7" id="KW-0813">Transport</keyword>
<dbReference type="GO" id="GO:0005886">
    <property type="term" value="C:plasma membrane"/>
    <property type="evidence" value="ECO:0007669"/>
    <property type="project" value="UniProtKB-SubCell"/>
</dbReference>
<name>A0A2A6FP28_9MICO</name>
<dbReference type="InterPro" id="IPR035906">
    <property type="entry name" value="MetI-like_sf"/>
</dbReference>
<keyword evidence="5 7" id="KW-1133">Transmembrane helix</keyword>
<keyword evidence="4 7" id="KW-0812">Transmembrane</keyword>
<organism evidence="9 10">
    <name type="scientific">Candidatus Lumbricidiphila eiseniae</name>
    <dbReference type="NCBI Taxonomy" id="1969409"/>
    <lineage>
        <taxon>Bacteria</taxon>
        <taxon>Bacillati</taxon>
        <taxon>Actinomycetota</taxon>
        <taxon>Actinomycetes</taxon>
        <taxon>Micrococcales</taxon>
        <taxon>Microbacteriaceae</taxon>
        <taxon>Candidatus Lumbricidiphila</taxon>
    </lineage>
</organism>
<dbReference type="PROSITE" id="PS50928">
    <property type="entry name" value="ABC_TM1"/>
    <property type="match status" value="1"/>
</dbReference>
<evidence type="ECO:0000256" key="7">
    <source>
        <dbReference type="RuleBase" id="RU363032"/>
    </source>
</evidence>
<gene>
    <name evidence="9" type="ORF">B5766_10475</name>
</gene>
<comment type="subcellular location">
    <subcellularLocation>
        <location evidence="1 7">Cell membrane</location>
        <topology evidence="1 7">Multi-pass membrane protein</topology>
    </subcellularLocation>
</comment>
<feature type="domain" description="ABC transmembrane type-1" evidence="8">
    <location>
        <begin position="54"/>
        <end position="259"/>
    </location>
</feature>
<protein>
    <submittedName>
        <fullName evidence="9">Sugar-binding protein</fullName>
    </submittedName>
</protein>
<evidence type="ECO:0000313" key="9">
    <source>
        <dbReference type="EMBL" id="PDQ34642.1"/>
    </source>
</evidence>
<dbReference type="PANTHER" id="PTHR30193:SF41">
    <property type="entry name" value="DIACETYLCHITOBIOSE UPTAKE SYSTEM PERMEASE PROTEIN NGCF"/>
    <property type="match status" value="1"/>
</dbReference>
<keyword evidence="6 7" id="KW-0472">Membrane</keyword>
<feature type="transmembrane region" description="Helical" evidence="7">
    <location>
        <begin position="58"/>
        <end position="79"/>
    </location>
</feature>
<dbReference type="InterPro" id="IPR051393">
    <property type="entry name" value="ABC_transporter_permease"/>
</dbReference>
<evidence type="ECO:0000256" key="4">
    <source>
        <dbReference type="ARBA" id="ARBA00022692"/>
    </source>
</evidence>
<keyword evidence="3" id="KW-1003">Cell membrane</keyword>
<evidence type="ECO:0000259" key="8">
    <source>
        <dbReference type="PROSITE" id="PS50928"/>
    </source>
</evidence>
<dbReference type="InterPro" id="IPR000515">
    <property type="entry name" value="MetI-like"/>
</dbReference>
<feature type="transmembrane region" description="Helical" evidence="7">
    <location>
        <begin position="240"/>
        <end position="262"/>
    </location>
</feature>
<accession>A0A2A6FP28</accession>
<dbReference type="Pfam" id="PF00528">
    <property type="entry name" value="BPD_transp_1"/>
    <property type="match status" value="1"/>
</dbReference>
<evidence type="ECO:0000256" key="3">
    <source>
        <dbReference type="ARBA" id="ARBA00022475"/>
    </source>
</evidence>
<feature type="transmembrane region" description="Helical" evidence="7">
    <location>
        <begin position="191"/>
        <end position="211"/>
    </location>
</feature>
<dbReference type="SUPFAM" id="SSF161098">
    <property type="entry name" value="MetI-like"/>
    <property type="match status" value="1"/>
</dbReference>
<dbReference type="AlphaFoldDB" id="A0A2A6FP28"/>
<comment type="caution">
    <text evidence="9">The sequence shown here is derived from an EMBL/GenBank/DDBJ whole genome shotgun (WGS) entry which is preliminary data.</text>
</comment>
<sequence>MLPLILINLFVVAIPSIFTLFFSFTDWSGVGDANFIGIDNYTKLFTDPEFTNALVHNIYWTVFFLIVPMTMGLFSAYALTRIRRFRVIFRVLYFIPHIVASVVNAAIWRSIMDPTAGFGSLLHLNFLGNPDTALGSVAFINNWAWWGFLVVVFLAAMRSISPALYEAASLDGAGPARQFFSVTLPGIRPTFVFLGLMTIIWSFLSFDYVYILTQGGPAGSTDVLSTLLYRNAFTNQESGYASATGVVLALISAIAVVTYLVIRRVKKWEI</sequence>
<feature type="transmembrane region" description="Helical" evidence="7">
    <location>
        <begin position="132"/>
        <end position="156"/>
    </location>
</feature>
<feature type="transmembrane region" description="Helical" evidence="7">
    <location>
        <begin position="5"/>
        <end position="24"/>
    </location>
</feature>